<dbReference type="Proteomes" id="UP001183607">
    <property type="component" value="Unassembled WGS sequence"/>
</dbReference>
<accession>A0ABD5E652</accession>
<dbReference type="InterPro" id="IPR002744">
    <property type="entry name" value="MIP18-like"/>
</dbReference>
<dbReference type="RefSeq" id="WP_311677140.1">
    <property type="nucleotide sequence ID" value="NZ_JAVRER010000021.1"/>
</dbReference>
<comment type="caution">
    <text evidence="3">The sequence shown here is derived from an EMBL/GenBank/DDBJ whole genome shotgun (WGS) entry which is preliminary data.</text>
</comment>
<dbReference type="Pfam" id="PF01883">
    <property type="entry name" value="FeS_assembly_P"/>
    <property type="match status" value="1"/>
</dbReference>
<evidence type="ECO:0000259" key="1">
    <source>
        <dbReference type="Pfam" id="PF01883"/>
    </source>
</evidence>
<dbReference type="EMBL" id="JAVRER010000021">
    <property type="protein sequence ID" value="MDT0416864.1"/>
    <property type="molecule type" value="Genomic_DNA"/>
</dbReference>
<name>A0ABD5E652_9ACTN</name>
<gene>
    <name evidence="3" type="primary">paaD</name>
    <name evidence="3" type="ORF">RM574_15335</name>
</gene>
<dbReference type="InterPro" id="IPR034904">
    <property type="entry name" value="FSCA_dom_sf"/>
</dbReference>
<dbReference type="PANTHER" id="PTHR42831">
    <property type="entry name" value="FE-S PROTEIN MATURATION AUXILIARY FACTOR YITW"/>
    <property type="match status" value="1"/>
</dbReference>
<dbReference type="AlphaFoldDB" id="A0ABD5E652"/>
<feature type="domain" description="MIP18 family-like" evidence="1">
    <location>
        <begin position="11"/>
        <end position="71"/>
    </location>
</feature>
<dbReference type="InterPro" id="IPR052339">
    <property type="entry name" value="Fe-S_Maturation_MIP18"/>
</dbReference>
<proteinExistence type="predicted"/>
<reference evidence="4" key="1">
    <citation type="submission" date="2023-07" db="EMBL/GenBank/DDBJ databases">
        <title>30 novel species of actinomycetes from the DSMZ collection.</title>
        <authorList>
            <person name="Nouioui I."/>
        </authorList>
    </citation>
    <scope>NUCLEOTIDE SEQUENCE [LARGE SCALE GENOMIC DNA]</scope>
    <source>
        <strain evidence="4">DSM 41982</strain>
    </source>
</reference>
<evidence type="ECO:0000313" key="4">
    <source>
        <dbReference type="Proteomes" id="UP001183607"/>
    </source>
</evidence>
<dbReference type="Pfam" id="PF23451">
    <property type="entry name" value="Zn_ribbon_PaaD"/>
    <property type="match status" value="1"/>
</dbReference>
<dbReference type="Gene3D" id="3.30.300.130">
    <property type="entry name" value="Fe-S cluster assembly (FSCA)"/>
    <property type="match status" value="1"/>
</dbReference>
<dbReference type="PANTHER" id="PTHR42831:SF3">
    <property type="entry name" value="1,2-PHENYLACETYL-COA EPOXIDASE, SUBUNIT D-RELATED"/>
    <property type="match status" value="1"/>
</dbReference>
<dbReference type="SUPFAM" id="SSF117916">
    <property type="entry name" value="Fe-S cluster assembly (FSCA) domain-like"/>
    <property type="match status" value="1"/>
</dbReference>
<dbReference type="InterPro" id="IPR011883">
    <property type="entry name" value="PaaD-like"/>
</dbReference>
<dbReference type="InterPro" id="IPR056572">
    <property type="entry name" value="Zn_ribbon_PaaD"/>
</dbReference>
<protein>
    <submittedName>
        <fullName evidence="3">1,2-phenylacetyl-CoA epoxidase subunit PaaD</fullName>
    </submittedName>
</protein>
<sequence length="175" mass="18871">MSDPRLRAAWEAAGRVPDPELPMLSLHDLGVLRDLAYEEDGTLVVSLTPTYSGCPAMAEMRAATVRALNGAGFGAVRVRTVLDPPWTTDWMTEEGRAALAAHHIVPPRPASGPRRGGPVPLSLSPTRHADDAAAVRCPQCGADDAEELSRFSATSCRSLHRCRACGEPFERFKEI</sequence>
<evidence type="ECO:0000313" key="3">
    <source>
        <dbReference type="EMBL" id="MDT0416864.1"/>
    </source>
</evidence>
<organism evidence="3 4">
    <name type="scientific">Streptomyces evansiae</name>
    <dbReference type="NCBI Taxonomy" id="3075535"/>
    <lineage>
        <taxon>Bacteria</taxon>
        <taxon>Bacillati</taxon>
        <taxon>Actinomycetota</taxon>
        <taxon>Actinomycetes</taxon>
        <taxon>Kitasatosporales</taxon>
        <taxon>Streptomycetaceae</taxon>
        <taxon>Streptomyces</taxon>
    </lineage>
</organism>
<feature type="domain" description="PaaD zinc beta ribbon" evidence="2">
    <location>
        <begin position="126"/>
        <end position="173"/>
    </location>
</feature>
<dbReference type="NCBIfam" id="TIGR02159">
    <property type="entry name" value="PA_CoA_Oxy4"/>
    <property type="match status" value="1"/>
</dbReference>
<evidence type="ECO:0000259" key="2">
    <source>
        <dbReference type="Pfam" id="PF23451"/>
    </source>
</evidence>